<dbReference type="VEuPathDB" id="FungiDB:MPH_09278"/>
<gene>
    <name evidence="1" type="ORF">MPH_09278</name>
</gene>
<dbReference type="EMBL" id="AHHD01000406">
    <property type="protein sequence ID" value="EKG13582.1"/>
    <property type="molecule type" value="Genomic_DNA"/>
</dbReference>
<dbReference type="AlphaFoldDB" id="K2RLB6"/>
<organism evidence="1 2">
    <name type="scientific">Macrophomina phaseolina (strain MS6)</name>
    <name type="common">Charcoal rot fungus</name>
    <dbReference type="NCBI Taxonomy" id="1126212"/>
    <lineage>
        <taxon>Eukaryota</taxon>
        <taxon>Fungi</taxon>
        <taxon>Dikarya</taxon>
        <taxon>Ascomycota</taxon>
        <taxon>Pezizomycotina</taxon>
        <taxon>Dothideomycetes</taxon>
        <taxon>Dothideomycetes incertae sedis</taxon>
        <taxon>Botryosphaeriales</taxon>
        <taxon>Botryosphaeriaceae</taxon>
        <taxon>Macrophomina</taxon>
    </lineage>
</organism>
<proteinExistence type="predicted"/>
<dbReference type="Proteomes" id="UP000007129">
    <property type="component" value="Unassembled WGS sequence"/>
</dbReference>
<reference evidence="1 2" key="1">
    <citation type="journal article" date="2012" name="BMC Genomics">
        <title>Tools to kill: Genome of one of the most destructive plant pathogenic fungi Macrophomina phaseolina.</title>
        <authorList>
            <person name="Islam M.S."/>
            <person name="Haque M.S."/>
            <person name="Islam M.M."/>
            <person name="Emdad E.M."/>
            <person name="Halim A."/>
            <person name="Hossen Q.M.M."/>
            <person name="Hossain M.Z."/>
            <person name="Ahmed B."/>
            <person name="Rahim S."/>
            <person name="Rahman M.S."/>
            <person name="Alam M.M."/>
            <person name="Hou S."/>
            <person name="Wan X."/>
            <person name="Saito J.A."/>
            <person name="Alam M."/>
        </authorList>
    </citation>
    <scope>NUCLEOTIDE SEQUENCE [LARGE SCALE GENOMIC DNA]</scope>
    <source>
        <strain evidence="1 2">MS6</strain>
    </source>
</reference>
<dbReference type="HOGENOM" id="CLU_990693_0_0_1"/>
<dbReference type="STRING" id="1126212.K2RLB6"/>
<evidence type="ECO:0000313" key="1">
    <source>
        <dbReference type="EMBL" id="EKG13582.1"/>
    </source>
</evidence>
<accession>K2RLB6</accession>
<dbReference type="OrthoDB" id="4652505at2759"/>
<sequence>MIFLLTSAFETQRTRKIARRTAVIPFHSHAPRWQLDMKTPTNEELRAAAGDYVALTGFYQRVKSLPFLGMLACNIDTLIAGQWTEVIVEYTVGGSGLADRAWIKGTFEFYSDWALFQTSDPTKDNFVSAEYVPSPLLPGQDPATVQGLSVRFDQKGHERPFQKAIIVDIVDGYLNPGDKIVVRLGDRRFGARGTRAQTFVEDKFLMRWYIDPVGTSRFAATLFSWAIPKARPRSSQLTGGEIWRAALNGMKTWELARSSHPVHGRWMKFTPPTPTTTRITY</sequence>
<evidence type="ECO:0000313" key="2">
    <source>
        <dbReference type="Proteomes" id="UP000007129"/>
    </source>
</evidence>
<protein>
    <submittedName>
        <fullName evidence="1">Uncharacterized protein</fullName>
    </submittedName>
</protein>
<dbReference type="InParanoid" id="K2RLB6"/>
<dbReference type="eggNOG" id="ENOG502SHJV">
    <property type="taxonomic scope" value="Eukaryota"/>
</dbReference>
<comment type="caution">
    <text evidence="1">The sequence shown here is derived from an EMBL/GenBank/DDBJ whole genome shotgun (WGS) entry which is preliminary data.</text>
</comment>
<name>K2RLB6_MACPH</name>